<accession>A0AA88QWI5</accession>
<evidence type="ECO:0000313" key="3">
    <source>
        <dbReference type="Proteomes" id="UP001187471"/>
    </source>
</evidence>
<keyword evidence="3" id="KW-1185">Reference proteome</keyword>
<sequence length="421" mass="47094">MTVAWRRRFLRSWWTAVELSCSRGGAFYRSERWQLLPAVTLRFDWANSTAASGSYSEATIAPLPPMVVDDGDTLVADVCVALVDGDPRDQVLRLRRDPPHLWKDLPFSDLITLISVLTALLVDMTATSHVDSHGHGHGRVTMPMGIVLRMIVFSVTAYSNNSPNALITNGMMASLSSDICNLCSCGAEPAHLQPSVISNTVLCTPNLKPNNQLIAQKKEQAQRLEEHGDLGARELAMLGAAREKDVCFEKDEPDTIRLGSTLQLGGGAPPLMTRQTHTRQQSTKQDDPYQHGLPHQQNGQRSDSYEESDFPLYKEEAVEELKQWEYAAVGYVLGFRPSFQIMQRFIERKRKSFGTVKLSLLETGVFIFMFENSDLIESPSFGEQEESHGTIMVNAKREKKGFEPSELASGYRHRTVFCLSR</sequence>
<evidence type="ECO:0000256" key="1">
    <source>
        <dbReference type="SAM" id="MobiDB-lite"/>
    </source>
</evidence>
<feature type="compositionally biased region" description="Polar residues" evidence="1">
    <location>
        <begin position="273"/>
        <end position="283"/>
    </location>
</feature>
<protein>
    <submittedName>
        <fullName evidence="2">Uncharacterized protein</fullName>
    </submittedName>
</protein>
<evidence type="ECO:0000313" key="2">
    <source>
        <dbReference type="EMBL" id="KAK2966985.1"/>
    </source>
</evidence>
<proteinExistence type="predicted"/>
<feature type="region of interest" description="Disordered" evidence="1">
    <location>
        <begin position="258"/>
        <end position="309"/>
    </location>
</feature>
<reference evidence="2" key="1">
    <citation type="submission" date="2022-12" db="EMBL/GenBank/DDBJ databases">
        <title>Draft genome assemblies for two species of Escallonia (Escalloniales).</title>
        <authorList>
            <person name="Chanderbali A."/>
            <person name="Dervinis C."/>
            <person name="Anghel I."/>
            <person name="Soltis D."/>
            <person name="Soltis P."/>
            <person name="Zapata F."/>
        </authorList>
    </citation>
    <scope>NUCLEOTIDE SEQUENCE</scope>
    <source>
        <strain evidence="2">UCBG92.1500</strain>
        <tissue evidence="2">Leaf</tissue>
    </source>
</reference>
<comment type="caution">
    <text evidence="2">The sequence shown here is derived from an EMBL/GenBank/DDBJ whole genome shotgun (WGS) entry which is preliminary data.</text>
</comment>
<gene>
    <name evidence="2" type="ORF">RJ640_029954</name>
</gene>
<dbReference type="Proteomes" id="UP001187471">
    <property type="component" value="Unassembled WGS sequence"/>
</dbReference>
<dbReference type="AlphaFoldDB" id="A0AA88QWI5"/>
<dbReference type="EMBL" id="JAVXUO010003069">
    <property type="protein sequence ID" value="KAK2966985.1"/>
    <property type="molecule type" value="Genomic_DNA"/>
</dbReference>
<name>A0AA88QWI5_9ASTE</name>
<organism evidence="2 3">
    <name type="scientific">Escallonia rubra</name>
    <dbReference type="NCBI Taxonomy" id="112253"/>
    <lineage>
        <taxon>Eukaryota</taxon>
        <taxon>Viridiplantae</taxon>
        <taxon>Streptophyta</taxon>
        <taxon>Embryophyta</taxon>
        <taxon>Tracheophyta</taxon>
        <taxon>Spermatophyta</taxon>
        <taxon>Magnoliopsida</taxon>
        <taxon>eudicotyledons</taxon>
        <taxon>Gunneridae</taxon>
        <taxon>Pentapetalae</taxon>
        <taxon>asterids</taxon>
        <taxon>campanulids</taxon>
        <taxon>Escalloniales</taxon>
        <taxon>Escalloniaceae</taxon>
        <taxon>Escallonia</taxon>
    </lineage>
</organism>